<feature type="transmembrane region" description="Helical" evidence="13">
    <location>
        <begin position="1061"/>
        <end position="1079"/>
    </location>
</feature>
<comment type="caution">
    <text evidence="16">The sequence shown here is derived from an EMBL/GenBank/DDBJ whole genome shotgun (WGS) entry which is preliminary data.</text>
</comment>
<dbReference type="Pfam" id="PF00664">
    <property type="entry name" value="ABC_membrane"/>
    <property type="match status" value="2"/>
</dbReference>
<dbReference type="InterPro" id="IPR017871">
    <property type="entry name" value="ABC_transporter-like_CS"/>
</dbReference>
<feature type="transmembrane region" description="Helical" evidence="13">
    <location>
        <begin position="576"/>
        <end position="595"/>
    </location>
</feature>
<dbReference type="PROSITE" id="PS50893">
    <property type="entry name" value="ABC_TRANSPORTER_2"/>
    <property type="match status" value="2"/>
</dbReference>
<dbReference type="GO" id="GO:0005524">
    <property type="term" value="F:ATP binding"/>
    <property type="evidence" value="ECO:0007669"/>
    <property type="project" value="UniProtKB-KW"/>
</dbReference>
<dbReference type="FunFam" id="3.40.50.300:FF:000074">
    <property type="entry name" value="Multidrug resistance-associated protein 5 isoform 1"/>
    <property type="match status" value="1"/>
</dbReference>
<dbReference type="CDD" id="cd03250">
    <property type="entry name" value="ABCC_MRP_domain1"/>
    <property type="match status" value="1"/>
</dbReference>
<dbReference type="FunFam" id="1.20.1560.10:FF:000020">
    <property type="entry name" value="ABC metal ion transporter"/>
    <property type="match status" value="1"/>
</dbReference>
<keyword evidence="3" id="KW-0813">Transport</keyword>
<gene>
    <name evidence="16" type="ORF">OXX778_LOCUS13438</name>
</gene>
<name>A0A814CGP9_9BILA</name>
<dbReference type="Gene3D" id="1.20.1560.10">
    <property type="entry name" value="ABC transporter type 1, transmembrane domain"/>
    <property type="match status" value="2"/>
</dbReference>
<feature type="transmembrane region" description="Helical" evidence="13">
    <location>
        <begin position="347"/>
        <end position="366"/>
    </location>
</feature>
<dbReference type="PROSITE" id="PS50929">
    <property type="entry name" value="ABC_TM1F"/>
    <property type="match status" value="2"/>
</dbReference>
<evidence type="ECO:0000256" key="5">
    <source>
        <dbReference type="ARBA" id="ARBA00022692"/>
    </source>
</evidence>
<evidence type="ECO:0000256" key="1">
    <source>
        <dbReference type="ARBA" id="ARBA00004128"/>
    </source>
</evidence>
<dbReference type="GO" id="GO:0005774">
    <property type="term" value="C:vacuolar membrane"/>
    <property type="evidence" value="ECO:0007669"/>
    <property type="project" value="UniProtKB-SubCell"/>
</dbReference>
<feature type="domain" description="ABC transporter" evidence="14">
    <location>
        <begin position="1240"/>
        <end position="1472"/>
    </location>
</feature>
<reference evidence="16" key="1">
    <citation type="submission" date="2021-02" db="EMBL/GenBank/DDBJ databases">
        <authorList>
            <person name="Nowell W R."/>
        </authorList>
    </citation>
    <scope>NUCLEOTIDE SEQUENCE</scope>
    <source>
        <strain evidence="16">Ploen Becks lab</strain>
    </source>
</reference>
<dbReference type="GO" id="GO:0016887">
    <property type="term" value="F:ATP hydrolysis activity"/>
    <property type="evidence" value="ECO:0007669"/>
    <property type="project" value="InterPro"/>
</dbReference>
<keyword evidence="7" id="KW-0547">Nucleotide-binding</keyword>
<comment type="subcellular location">
    <subcellularLocation>
        <location evidence="1">Vacuole membrane</location>
        <topology evidence="1">Multi-pass membrane protein</topology>
    </subcellularLocation>
</comment>
<dbReference type="OrthoDB" id="6500128at2759"/>
<dbReference type="EC" id="7.6.2.3" evidence="11"/>
<feature type="transmembrane region" description="Helical" evidence="13">
    <location>
        <begin position="523"/>
        <end position="556"/>
    </location>
</feature>
<feature type="transmembrane region" description="Helical" evidence="13">
    <location>
        <begin position="911"/>
        <end position="929"/>
    </location>
</feature>
<evidence type="ECO:0000256" key="3">
    <source>
        <dbReference type="ARBA" id="ARBA00022448"/>
    </source>
</evidence>
<evidence type="ECO:0000256" key="7">
    <source>
        <dbReference type="ARBA" id="ARBA00022741"/>
    </source>
</evidence>
<evidence type="ECO:0000256" key="2">
    <source>
        <dbReference type="ARBA" id="ARBA00009726"/>
    </source>
</evidence>
<dbReference type="GO" id="GO:0015431">
    <property type="term" value="F:ABC-type glutathione S-conjugate transporter activity"/>
    <property type="evidence" value="ECO:0007669"/>
    <property type="project" value="UniProtKB-EC"/>
</dbReference>
<evidence type="ECO:0000259" key="15">
    <source>
        <dbReference type="PROSITE" id="PS50929"/>
    </source>
</evidence>
<dbReference type="SUPFAM" id="SSF52540">
    <property type="entry name" value="P-loop containing nucleoside triphosphate hydrolases"/>
    <property type="match status" value="2"/>
</dbReference>
<dbReference type="InterPro" id="IPR027417">
    <property type="entry name" value="P-loop_NTPase"/>
</dbReference>
<dbReference type="Pfam" id="PF00005">
    <property type="entry name" value="ABC_tran"/>
    <property type="match status" value="2"/>
</dbReference>
<dbReference type="SMART" id="SM00382">
    <property type="entry name" value="AAA"/>
    <property type="match status" value="2"/>
</dbReference>
<keyword evidence="4" id="KW-0926">Vacuole</keyword>
<dbReference type="PANTHER" id="PTHR24223">
    <property type="entry name" value="ATP-BINDING CASSETTE SUB-FAMILY C"/>
    <property type="match status" value="1"/>
</dbReference>
<keyword evidence="5 13" id="KW-0812">Transmembrane</keyword>
<feature type="transmembrane region" description="Helical" evidence="13">
    <location>
        <begin position="1144"/>
        <end position="1166"/>
    </location>
</feature>
<keyword evidence="17" id="KW-1185">Reference proteome</keyword>
<comment type="catalytic activity">
    <reaction evidence="12">
        <text>leukotriene C4(in) + ATP + H2O = leukotriene C4(out) + ADP + phosphate + H(+)</text>
        <dbReference type="Rhea" id="RHEA:38963"/>
        <dbReference type="ChEBI" id="CHEBI:15377"/>
        <dbReference type="ChEBI" id="CHEBI:15378"/>
        <dbReference type="ChEBI" id="CHEBI:30616"/>
        <dbReference type="ChEBI" id="CHEBI:43474"/>
        <dbReference type="ChEBI" id="CHEBI:57973"/>
        <dbReference type="ChEBI" id="CHEBI:456216"/>
    </reaction>
    <physiologicalReaction direction="left-to-right" evidence="12">
        <dbReference type="Rhea" id="RHEA:38964"/>
    </physiologicalReaction>
</comment>
<evidence type="ECO:0000259" key="14">
    <source>
        <dbReference type="PROSITE" id="PS50893"/>
    </source>
</evidence>
<dbReference type="InterPro" id="IPR011527">
    <property type="entry name" value="ABC1_TM_dom"/>
</dbReference>
<proteinExistence type="inferred from homology"/>
<dbReference type="Pfam" id="PF24357">
    <property type="entry name" value="TMD0_ABC"/>
    <property type="match status" value="1"/>
</dbReference>
<feature type="domain" description="ABC transmembrane type-1" evidence="15">
    <location>
        <begin position="311"/>
        <end position="592"/>
    </location>
</feature>
<feature type="transmembrane region" description="Helical" evidence="13">
    <location>
        <begin position="314"/>
        <end position="335"/>
    </location>
</feature>
<keyword evidence="6" id="KW-0677">Repeat</keyword>
<feature type="domain" description="ABC transmembrane type-1" evidence="15">
    <location>
        <begin position="917"/>
        <end position="1201"/>
    </location>
</feature>
<dbReference type="CDD" id="cd18603">
    <property type="entry name" value="ABC_6TM_MRP1_2_3_6_D2_like"/>
    <property type="match status" value="1"/>
</dbReference>
<feature type="domain" description="ABC transporter" evidence="14">
    <location>
        <begin position="619"/>
        <end position="847"/>
    </location>
</feature>
<dbReference type="Gene3D" id="3.40.50.300">
    <property type="entry name" value="P-loop containing nucleotide triphosphate hydrolases"/>
    <property type="match status" value="2"/>
</dbReference>
<organism evidence="16 17">
    <name type="scientific">Brachionus calyciflorus</name>
    <dbReference type="NCBI Taxonomy" id="104777"/>
    <lineage>
        <taxon>Eukaryota</taxon>
        <taxon>Metazoa</taxon>
        <taxon>Spiralia</taxon>
        <taxon>Gnathifera</taxon>
        <taxon>Rotifera</taxon>
        <taxon>Eurotatoria</taxon>
        <taxon>Monogononta</taxon>
        <taxon>Pseudotrocha</taxon>
        <taxon>Ploima</taxon>
        <taxon>Brachionidae</taxon>
        <taxon>Brachionus</taxon>
    </lineage>
</organism>
<dbReference type="PROSITE" id="PS00211">
    <property type="entry name" value="ABC_TRANSPORTER_1"/>
    <property type="match status" value="2"/>
</dbReference>
<dbReference type="InterPro" id="IPR056227">
    <property type="entry name" value="TMD0_ABC"/>
</dbReference>
<evidence type="ECO:0000313" key="16">
    <source>
        <dbReference type="EMBL" id="CAF0941211.1"/>
    </source>
</evidence>
<feature type="transmembrane region" description="Helical" evidence="13">
    <location>
        <begin position="164"/>
        <end position="182"/>
    </location>
</feature>
<dbReference type="FunFam" id="1.20.1560.10:FF:000001">
    <property type="entry name" value="ATP-binding cassette subfamily C member 1"/>
    <property type="match status" value="1"/>
</dbReference>
<feature type="transmembrane region" description="Helical" evidence="13">
    <location>
        <begin position="99"/>
        <end position="119"/>
    </location>
</feature>
<accession>A0A814CGP9</accession>
<dbReference type="GO" id="GO:0000323">
    <property type="term" value="C:lytic vacuole"/>
    <property type="evidence" value="ECO:0007669"/>
    <property type="project" value="UniProtKB-ARBA"/>
</dbReference>
<dbReference type="Proteomes" id="UP000663879">
    <property type="component" value="Unassembled WGS sequence"/>
</dbReference>
<sequence length="1486" mass="170466">METFSNALCRSSFWESETEHPDFSYCVQNTFFRWIPCVALWLLTPTWLHMVKRKRKTNTSFSKLTVAKFIFLFFLIIIEAIKIILSLVKKIDNNPVNFITPAVMIISYLVVVIIILTELKYGLRSSMLLFTFWIFQILLSSFEFRTKVYILLERDNDINYWDIVLFYDYYCFLLIMLFLTLISENNINKEILQDTKLYPEHMASLLSRLTFWWLNPLIFNGYTKELTKDDTWTIDSHENSNYLTNRLESEWNKIAKEFMQKRSLENQNFNLTNSNKSLINESSDKDTTIKFKTKEPSLLWCLIKIFYGKFLAGTFLKLIQDILTMVGPLILNLLIKFTENKEIDAQIGFFYTGLLFFSSVIQTLMLQHYFHRMFIVGARVRTSLMGLIYRKSLRLSAQSRKKATVGEMTNLMQVNTQSFVDLTAYINILWSGPLQIILSIYLLWQYLGPACLAGVATMILFLPLNAILSNKTKVLQTKKLKEQDSRIKLTNEILSGIKILKLYGWELSFKNLLEKIRERELSIFYTTGIYSVFIKFSFEISSFIVAIASFFVYIVFMGKNLDASTAFVSLTLFNTMRFPLSMFPQVITMLIQANVSMTRIRSFLLREEIDLDQVTHDEINGEAVSVTNADLGWSEAEMTLHNLSFGIKKGELIAVVGSVGSGKSSLLSGILGEMHKFRGFINVNGSTAYVPQQAWIQNTTLRNNILFGRKYDEKLYDKILSSCALVTDLDILPAGDQTEIGEKGINLSGGQKQRISIARSVYAKASIYTFDDPLSAVDAHVGKHIFDSVIGPNGLLKHKTRIFATNSLAFLPECDRIIMLEKGSIKEIGSYDQLIKNNSAFKEFLGEFMRNQQAKKQTTESEENIELKNNKKIEGKKNLDKEKVGEKIIVKEKVETGQVKASVLFEYFKSCTLWLSIIFIIFNVLYNVFQSGLSLWLSDWSDKANLTEYENSTWNDKNVRLGVYASIGVAQSLMMLIAEFIFLKMVMRSSRFLHSSMLFSILRSNMQFFESTPIGRIINRFSKDVEAVENMIPMSYRILVRCLFQVIVTVIMISITTPWFLVPLVPISIVYYFVQRYYVAAMRQLRRLNSVSKSPIFSHFGETLTGVSTIRAYNSQGRFVKQMEDKIDENLCYFYPDTVSNRWLAIRLEFIGTLVTFFACLFAVIARNNLTGGAAGLSISFSLNVAQFLNWLVRMSADFESNITSVERIKEYCETPHEESWVLDNSRPPVEWPTEGRVTFNQYSVKYREELDFVLKDINCDIEPGEKIGIVGRTGAGKSSLTLGLFRILESSYGQIYIDKINIKNIGLHDLRKRLTIIPQDPVLFSGTLRINLDPFEEYSDAQVWSALENAHLKEFVKGLDKQLEFECSEGGENLSVGQRQLVCLARALLRKTKILILDEATASIDHNTDDLIQATIRNQFKDCTVLTIAHRLNTIMDSNRIMVLDKGKIVEFDSPQNLLSNKKTIFYSMAVSAGLANPELEEIRF</sequence>
<feature type="transmembrane region" description="Helical" evidence="13">
    <location>
        <begin position="31"/>
        <end position="48"/>
    </location>
</feature>
<feature type="transmembrane region" description="Helical" evidence="13">
    <location>
        <begin position="69"/>
        <end position="87"/>
    </location>
</feature>
<evidence type="ECO:0000256" key="12">
    <source>
        <dbReference type="ARBA" id="ARBA00047523"/>
    </source>
</evidence>
<keyword evidence="10 13" id="KW-0472">Membrane</keyword>
<keyword evidence="8" id="KW-0067">ATP-binding</keyword>
<dbReference type="CDD" id="cd03244">
    <property type="entry name" value="ABCC_MRP_domain2"/>
    <property type="match status" value="1"/>
</dbReference>
<dbReference type="InterPro" id="IPR003439">
    <property type="entry name" value="ABC_transporter-like_ATP-bd"/>
</dbReference>
<feature type="transmembrane region" description="Helical" evidence="13">
    <location>
        <begin position="126"/>
        <end position="144"/>
    </location>
</feature>
<feature type="transmembrane region" description="Helical" evidence="13">
    <location>
        <begin position="961"/>
        <end position="983"/>
    </location>
</feature>
<dbReference type="InterPro" id="IPR050173">
    <property type="entry name" value="ABC_transporter_C-like"/>
</dbReference>
<evidence type="ECO:0000256" key="9">
    <source>
        <dbReference type="ARBA" id="ARBA00022989"/>
    </source>
</evidence>
<comment type="similarity">
    <text evidence="2">Belongs to the ABC transporter superfamily. ABCC family. Conjugate transporter (TC 3.A.1.208) subfamily.</text>
</comment>
<evidence type="ECO:0000256" key="6">
    <source>
        <dbReference type="ARBA" id="ARBA00022737"/>
    </source>
</evidence>
<dbReference type="CDD" id="cd18595">
    <property type="entry name" value="ABC_6TM_MRP1_2_3_6_D1_like"/>
    <property type="match status" value="1"/>
</dbReference>
<evidence type="ECO:0000313" key="17">
    <source>
        <dbReference type="Proteomes" id="UP000663879"/>
    </source>
</evidence>
<dbReference type="InterPro" id="IPR003593">
    <property type="entry name" value="AAA+_ATPase"/>
</dbReference>
<dbReference type="PANTHER" id="PTHR24223:SF443">
    <property type="entry name" value="MULTIDRUG-RESISTANCE LIKE PROTEIN 1, ISOFORM I"/>
    <property type="match status" value="1"/>
</dbReference>
<evidence type="ECO:0000256" key="8">
    <source>
        <dbReference type="ARBA" id="ARBA00022840"/>
    </source>
</evidence>
<dbReference type="EMBL" id="CAJNOC010002580">
    <property type="protein sequence ID" value="CAF0941211.1"/>
    <property type="molecule type" value="Genomic_DNA"/>
</dbReference>
<feature type="transmembrane region" description="Helical" evidence="13">
    <location>
        <begin position="1038"/>
        <end position="1055"/>
    </location>
</feature>
<evidence type="ECO:0000256" key="13">
    <source>
        <dbReference type="SAM" id="Phobius"/>
    </source>
</evidence>
<feature type="transmembrane region" description="Helical" evidence="13">
    <location>
        <begin position="447"/>
        <end position="468"/>
    </location>
</feature>
<dbReference type="InterPro" id="IPR036640">
    <property type="entry name" value="ABC1_TM_sf"/>
</dbReference>
<protein>
    <recommendedName>
        <fullName evidence="11">ABC-type glutathione-S-conjugate transporter</fullName>
        <ecNumber evidence="11">7.6.2.3</ecNumber>
    </recommendedName>
</protein>
<keyword evidence="9 13" id="KW-1133">Transmembrane helix</keyword>
<evidence type="ECO:0000256" key="11">
    <source>
        <dbReference type="ARBA" id="ARBA00024220"/>
    </source>
</evidence>
<dbReference type="SUPFAM" id="SSF90123">
    <property type="entry name" value="ABC transporter transmembrane region"/>
    <property type="match status" value="2"/>
</dbReference>
<evidence type="ECO:0000256" key="4">
    <source>
        <dbReference type="ARBA" id="ARBA00022554"/>
    </source>
</evidence>
<dbReference type="FunFam" id="3.40.50.300:FF:000997">
    <property type="entry name" value="Multidrug resistance-associated protein 1"/>
    <property type="match status" value="1"/>
</dbReference>
<evidence type="ECO:0000256" key="10">
    <source>
        <dbReference type="ARBA" id="ARBA00023136"/>
    </source>
</evidence>